<accession>A0A5A7MML2</accession>
<protein>
    <submittedName>
        <fullName evidence="1">Uncharacterized protein</fullName>
    </submittedName>
</protein>
<dbReference type="AlphaFoldDB" id="A0A5A7MML2"/>
<comment type="caution">
    <text evidence="1">The sequence shown here is derived from an EMBL/GenBank/DDBJ whole genome shotgun (WGS) entry which is preliminary data.</text>
</comment>
<evidence type="ECO:0000313" key="1">
    <source>
        <dbReference type="EMBL" id="GEQ77945.1"/>
    </source>
</evidence>
<name>A0A5A7MML2_COMTE</name>
<evidence type="ECO:0000313" key="2">
    <source>
        <dbReference type="Proteomes" id="UP000323105"/>
    </source>
</evidence>
<gene>
    <name evidence="1" type="ORF">CTTA_4950</name>
</gene>
<proteinExistence type="predicted"/>
<dbReference type="Proteomes" id="UP000323105">
    <property type="component" value="Unassembled WGS sequence"/>
</dbReference>
<sequence>MAQEAAAVAGIPKKNKLMASSPHIYKRFILPSGKVVEVRRIEQGANPEAVVREVNENDQLAPREDTLTLRFLLTHCKKAL</sequence>
<reference evidence="1 2" key="1">
    <citation type="journal article" date="2019" name="Microbiol. Resour. Announc.">
        <title>Draft Genome Sequence of Comamonas testosteroni TA441, a Bacterium That Has a Cryptic Phenol Degradation Gene Cluster.</title>
        <authorList>
            <person name="Arai H."/>
            <person name="Ishii M."/>
        </authorList>
    </citation>
    <scope>NUCLEOTIDE SEQUENCE [LARGE SCALE GENOMIC DNA]</scope>
    <source>
        <strain evidence="1 2">TA441</strain>
    </source>
</reference>
<organism evidence="1 2">
    <name type="scientific">Comamonas testosteroni</name>
    <name type="common">Pseudomonas testosteroni</name>
    <dbReference type="NCBI Taxonomy" id="285"/>
    <lineage>
        <taxon>Bacteria</taxon>
        <taxon>Pseudomonadati</taxon>
        <taxon>Pseudomonadota</taxon>
        <taxon>Betaproteobacteria</taxon>
        <taxon>Burkholderiales</taxon>
        <taxon>Comamonadaceae</taxon>
        <taxon>Comamonas</taxon>
    </lineage>
</organism>
<dbReference type="EMBL" id="BKBW01000021">
    <property type="protein sequence ID" value="GEQ77945.1"/>
    <property type="molecule type" value="Genomic_DNA"/>
</dbReference>